<sequence length="1075" mass="123361">MTELPLVDSGLAVSVFSSGDDPIACLNKAMAFLTVVASSRSPSTNNQLRTSSNPRNHATIQDGRGETMQVDKQRLLNATTVKTEDLDTYDSDCDDILNAKAVLMANISNYDSDVISEVLHYETDLNDMENQEQMINHVNNWEKANKEHNNESVTAELERYKERVKTFEQRLNIDLRSHEKMIDSQMDDMIKEKLALKEQVDSLKQNLSKQIKEKECKFCDGDLEVSFKKNTCFIRNFEGVDLLSGSHDTNLYTISLDEMLKTSLICLLSKASKTKSWLWHRRLSHLNFSTINKLAKDGLARGFEESPKTPIFRDDPLNESPHEESTSQGSSWNVRQIQTPFEHIGQPKKVLYGLKQAPRAWYDMLSSFLISQQFSKGVNVVDPSSYTGKLGRFLITVISVDTPMVEKSNLDEDLLGKPIDATLYCAGRPRSKSALPSQVQRLNSIALSGCCAQILWMRSQLTDYGFQFNKIPLYCDNKSAIALCCNNVQHSGAKHNECSLYFIRSNKTLLLEERLNFLMKKVGMRSNVSGKRRNVCRGNTRRPLRHLRNLYLKILEDIKHGPYSKKPPIRRIQSLGYAIWYDENVHDLRSVETEFPAIVFNDNLTSNETLFCEPTVSSLNDNEIDFRILFDEFDDEDYMVVFDKNSFSYKIISANHLKTDSENDNEKVNMPLFPSPEPSVSCIDDLDFFKDFENEFPAIVYNDALMSKSDFSTEPTLCPQHIDEFDLKDETSLSKYDEVEQNVLYFMPQILMMVLKLFQHPYMCPHHQLQVGLCPRDWGDLRRRQFGNQRTVAVAGNRETIENQVVQQSGIQCYNCKGFGNFAKKCRKPTQVKDYKYHKEKRCFASKNQKEVLHATNENSGPTSDAEPLEKAQIVFMLTPKLSSYYNGRCPISFGNPEYLKKSQWEKPCLYNVQYDKNDLVNMFAPESEETIRLAEKSRSKLGVIHNTSFSRPQLKSFKLKISLNAKTLNAKVVCVTCDKYVFNLNLDAYVSKFINDVNAKTKKPKVVPSYFRMLYEKTSMAWTWWIEKQCPSGYKWQPKVKNDNALASDNLPLDITYRSYKSSYLSSTLDAHNT</sequence>
<dbReference type="EMBL" id="BQNB010021409">
    <property type="protein sequence ID" value="GJU06108.1"/>
    <property type="molecule type" value="Genomic_DNA"/>
</dbReference>
<feature type="compositionally biased region" description="Basic and acidic residues" evidence="2">
    <location>
        <begin position="305"/>
        <end position="325"/>
    </location>
</feature>
<keyword evidence="1" id="KW-0175">Coiled coil</keyword>
<feature type="region of interest" description="Disordered" evidence="2">
    <location>
        <begin position="305"/>
        <end position="332"/>
    </location>
</feature>
<feature type="coiled-coil region" evidence="1">
    <location>
        <begin position="131"/>
        <end position="217"/>
    </location>
</feature>
<keyword evidence="4" id="KW-0695">RNA-directed DNA polymerase</keyword>
<dbReference type="Pfam" id="PF13976">
    <property type="entry name" value="gag_pre-integrs"/>
    <property type="match status" value="1"/>
</dbReference>
<gene>
    <name evidence="4" type="ORF">Tco_1122538</name>
</gene>
<name>A0ABQ5J3T6_9ASTR</name>
<feature type="compositionally biased region" description="Polar residues" evidence="2">
    <location>
        <begin position="41"/>
        <end position="59"/>
    </location>
</feature>
<keyword evidence="4" id="KW-0548">Nucleotidyltransferase</keyword>
<organism evidence="4 5">
    <name type="scientific">Tanacetum coccineum</name>
    <dbReference type="NCBI Taxonomy" id="301880"/>
    <lineage>
        <taxon>Eukaryota</taxon>
        <taxon>Viridiplantae</taxon>
        <taxon>Streptophyta</taxon>
        <taxon>Embryophyta</taxon>
        <taxon>Tracheophyta</taxon>
        <taxon>Spermatophyta</taxon>
        <taxon>Magnoliopsida</taxon>
        <taxon>eudicotyledons</taxon>
        <taxon>Gunneridae</taxon>
        <taxon>Pentapetalae</taxon>
        <taxon>asterids</taxon>
        <taxon>campanulids</taxon>
        <taxon>Asterales</taxon>
        <taxon>Asteraceae</taxon>
        <taxon>Asteroideae</taxon>
        <taxon>Anthemideae</taxon>
        <taxon>Anthemidinae</taxon>
        <taxon>Tanacetum</taxon>
    </lineage>
</organism>
<dbReference type="CDD" id="cd09272">
    <property type="entry name" value="RNase_HI_RT_Ty1"/>
    <property type="match status" value="1"/>
</dbReference>
<reference evidence="4" key="2">
    <citation type="submission" date="2022-01" db="EMBL/GenBank/DDBJ databases">
        <authorList>
            <person name="Yamashiro T."/>
            <person name="Shiraishi A."/>
            <person name="Satake H."/>
            <person name="Nakayama K."/>
        </authorList>
    </citation>
    <scope>NUCLEOTIDE SEQUENCE</scope>
</reference>
<dbReference type="GO" id="GO:0003964">
    <property type="term" value="F:RNA-directed DNA polymerase activity"/>
    <property type="evidence" value="ECO:0007669"/>
    <property type="project" value="UniProtKB-KW"/>
</dbReference>
<evidence type="ECO:0000256" key="2">
    <source>
        <dbReference type="SAM" id="MobiDB-lite"/>
    </source>
</evidence>
<reference evidence="4" key="1">
    <citation type="journal article" date="2022" name="Int. J. Mol. Sci.">
        <title>Draft Genome of Tanacetum Coccineum: Genomic Comparison of Closely Related Tanacetum-Family Plants.</title>
        <authorList>
            <person name="Yamashiro T."/>
            <person name="Shiraishi A."/>
            <person name="Nakayama K."/>
            <person name="Satake H."/>
        </authorList>
    </citation>
    <scope>NUCLEOTIDE SEQUENCE</scope>
</reference>
<dbReference type="InterPro" id="IPR025724">
    <property type="entry name" value="GAG-pre-integrase_dom"/>
</dbReference>
<dbReference type="Proteomes" id="UP001151760">
    <property type="component" value="Unassembled WGS sequence"/>
</dbReference>
<evidence type="ECO:0000259" key="3">
    <source>
        <dbReference type="Pfam" id="PF13976"/>
    </source>
</evidence>
<evidence type="ECO:0000313" key="4">
    <source>
        <dbReference type="EMBL" id="GJU06108.1"/>
    </source>
</evidence>
<keyword evidence="4" id="KW-0808">Transferase</keyword>
<protein>
    <submittedName>
        <fullName evidence="4">Reverse transcriptase domain-containing protein</fullName>
    </submittedName>
</protein>
<comment type="caution">
    <text evidence="4">The sequence shown here is derived from an EMBL/GenBank/DDBJ whole genome shotgun (WGS) entry which is preliminary data.</text>
</comment>
<accession>A0ABQ5J3T6</accession>
<keyword evidence="5" id="KW-1185">Reference proteome</keyword>
<evidence type="ECO:0000256" key="1">
    <source>
        <dbReference type="SAM" id="Coils"/>
    </source>
</evidence>
<feature type="domain" description="GAG-pre-integrase" evidence="3">
    <location>
        <begin position="250"/>
        <end position="306"/>
    </location>
</feature>
<feature type="region of interest" description="Disordered" evidence="2">
    <location>
        <begin position="41"/>
        <end position="66"/>
    </location>
</feature>
<proteinExistence type="predicted"/>
<evidence type="ECO:0000313" key="5">
    <source>
        <dbReference type="Proteomes" id="UP001151760"/>
    </source>
</evidence>